<evidence type="ECO:0000256" key="3">
    <source>
        <dbReference type="ARBA" id="ARBA00022475"/>
    </source>
</evidence>
<reference evidence="9" key="1">
    <citation type="journal article" date="2019" name="Int. J. Syst. Evol. Microbiol.">
        <title>The Global Catalogue of Microorganisms (GCM) 10K type strain sequencing project: providing services to taxonomists for standard genome sequencing and annotation.</title>
        <authorList>
            <consortium name="The Broad Institute Genomics Platform"/>
            <consortium name="The Broad Institute Genome Sequencing Center for Infectious Disease"/>
            <person name="Wu L."/>
            <person name="Ma J."/>
        </authorList>
    </citation>
    <scope>NUCLEOTIDE SEQUENCE [LARGE SCALE GENOMIC DNA]</scope>
    <source>
        <strain evidence="9">KCTC 42986</strain>
    </source>
</reference>
<dbReference type="PANTHER" id="PTHR10464">
    <property type="entry name" value="UREA TRANSPORTER"/>
    <property type="match status" value="1"/>
</dbReference>
<evidence type="ECO:0000313" key="8">
    <source>
        <dbReference type="EMBL" id="MFC3108144.1"/>
    </source>
</evidence>
<comment type="subcellular location">
    <subcellularLocation>
        <location evidence="1">Cell membrane</location>
        <topology evidence="1">Multi-pass membrane protein</topology>
    </subcellularLocation>
</comment>
<sequence length="310" mass="33419">MFSQPTDLPTRLQNTVLSLLQSLLAGIGQIYFQAAPLTGAVLLLCLYLSRPVLALGCLLGAIAATATACVAGFPREQRQQGLYGFNAALSGIGLCSFYQFEPALLAWIVLAGVLMAFVTHAFLRWCKLPALTLQFVSLMLLAAVFGPQSGLHGLPPLQMSGTCSLALLNYPFCVTGQIGFISSVPLGMLMWTALAHHRWHLGAWALLGALIAWYALVLGNSLWPQAYITTQAAGMGTNCILVMLGLSVHQRAWPLRVLGSGFSIVLCLVFGTMALPYFTLPFVLATWTVLLLSRPSRVPESLLKSRRARA</sequence>
<evidence type="ECO:0000256" key="5">
    <source>
        <dbReference type="ARBA" id="ARBA00022989"/>
    </source>
</evidence>
<feature type="transmembrane region" description="Helical" evidence="7">
    <location>
        <begin position="201"/>
        <end position="219"/>
    </location>
</feature>
<keyword evidence="9" id="KW-1185">Reference proteome</keyword>
<proteinExistence type="inferred from homology"/>
<evidence type="ECO:0000256" key="1">
    <source>
        <dbReference type="ARBA" id="ARBA00004651"/>
    </source>
</evidence>
<dbReference type="Proteomes" id="UP001595530">
    <property type="component" value="Unassembled WGS sequence"/>
</dbReference>
<keyword evidence="4 7" id="KW-0812">Transmembrane</keyword>
<dbReference type="InterPro" id="IPR004937">
    <property type="entry name" value="Urea_transporter"/>
</dbReference>
<feature type="transmembrane region" description="Helical" evidence="7">
    <location>
        <begin position="81"/>
        <end position="99"/>
    </location>
</feature>
<keyword evidence="5 7" id="KW-1133">Transmembrane helix</keyword>
<feature type="transmembrane region" description="Helical" evidence="7">
    <location>
        <begin position="225"/>
        <end position="246"/>
    </location>
</feature>
<dbReference type="PANTHER" id="PTHR10464:SF4">
    <property type="entry name" value="UREA TRANSPORTER"/>
    <property type="match status" value="1"/>
</dbReference>
<protein>
    <submittedName>
        <fullName evidence="8">Urea transporter</fullName>
    </submittedName>
</protein>
<dbReference type="RefSeq" id="WP_390325929.1">
    <property type="nucleotide sequence ID" value="NZ_JBHRTP010000024.1"/>
</dbReference>
<feature type="transmembrane region" description="Helical" evidence="7">
    <location>
        <begin position="12"/>
        <end position="32"/>
    </location>
</feature>
<keyword evidence="6 7" id="KW-0472">Membrane</keyword>
<accession>A0ABV7EZI0</accession>
<feature type="transmembrane region" description="Helical" evidence="7">
    <location>
        <begin position="52"/>
        <end position="74"/>
    </location>
</feature>
<evidence type="ECO:0000256" key="7">
    <source>
        <dbReference type="SAM" id="Phobius"/>
    </source>
</evidence>
<comment type="similarity">
    <text evidence="2">Belongs to the urea transporter family.</text>
</comment>
<dbReference type="Gene3D" id="1.10.3430.10">
    <property type="entry name" value="Ammonium transporter AmtB like domains"/>
    <property type="match status" value="1"/>
</dbReference>
<dbReference type="InterPro" id="IPR029020">
    <property type="entry name" value="Ammonium/urea_transptr"/>
</dbReference>
<evidence type="ECO:0000256" key="6">
    <source>
        <dbReference type="ARBA" id="ARBA00023136"/>
    </source>
</evidence>
<organism evidence="8 9">
    <name type="scientific">Undibacterium arcticum</name>
    <dbReference type="NCBI Taxonomy" id="1762892"/>
    <lineage>
        <taxon>Bacteria</taxon>
        <taxon>Pseudomonadati</taxon>
        <taxon>Pseudomonadota</taxon>
        <taxon>Betaproteobacteria</taxon>
        <taxon>Burkholderiales</taxon>
        <taxon>Oxalobacteraceae</taxon>
        <taxon>Undibacterium</taxon>
    </lineage>
</organism>
<dbReference type="Pfam" id="PF03253">
    <property type="entry name" value="UT"/>
    <property type="match status" value="1"/>
</dbReference>
<feature type="transmembrane region" description="Helical" evidence="7">
    <location>
        <begin position="168"/>
        <end position="189"/>
    </location>
</feature>
<evidence type="ECO:0000313" key="9">
    <source>
        <dbReference type="Proteomes" id="UP001595530"/>
    </source>
</evidence>
<comment type="caution">
    <text evidence="8">The sequence shown here is derived from an EMBL/GenBank/DDBJ whole genome shotgun (WGS) entry which is preliminary data.</text>
</comment>
<evidence type="ECO:0000256" key="2">
    <source>
        <dbReference type="ARBA" id="ARBA00005914"/>
    </source>
</evidence>
<gene>
    <name evidence="8" type="ORF">ACFOFO_09250</name>
</gene>
<keyword evidence="3" id="KW-1003">Cell membrane</keyword>
<evidence type="ECO:0000256" key="4">
    <source>
        <dbReference type="ARBA" id="ARBA00022692"/>
    </source>
</evidence>
<name>A0ABV7EZI0_9BURK</name>
<feature type="transmembrane region" description="Helical" evidence="7">
    <location>
        <begin position="105"/>
        <end position="123"/>
    </location>
</feature>
<feature type="transmembrane region" description="Helical" evidence="7">
    <location>
        <begin position="130"/>
        <end position="148"/>
    </location>
</feature>
<dbReference type="EMBL" id="JBHRTP010000024">
    <property type="protein sequence ID" value="MFC3108144.1"/>
    <property type="molecule type" value="Genomic_DNA"/>
</dbReference>